<organism evidence="1 2">
    <name type="scientific">Taxus chinensis</name>
    <name type="common">Chinese yew</name>
    <name type="synonym">Taxus wallichiana var. chinensis</name>
    <dbReference type="NCBI Taxonomy" id="29808"/>
    <lineage>
        <taxon>Eukaryota</taxon>
        <taxon>Viridiplantae</taxon>
        <taxon>Streptophyta</taxon>
        <taxon>Embryophyta</taxon>
        <taxon>Tracheophyta</taxon>
        <taxon>Spermatophyta</taxon>
        <taxon>Pinopsida</taxon>
        <taxon>Pinidae</taxon>
        <taxon>Conifers II</taxon>
        <taxon>Cupressales</taxon>
        <taxon>Taxaceae</taxon>
        <taxon>Taxus</taxon>
    </lineage>
</organism>
<sequence>SVHPTALSGVVLALCELGALSSALGSWWCAFFGGSVHVFSSSSGSLPVFSSDGCAARLRSGMWAPLVLFDQFERVFLNPKPFGFARKSPHD</sequence>
<dbReference type="Proteomes" id="UP000824469">
    <property type="component" value="Unassembled WGS sequence"/>
</dbReference>
<dbReference type="AlphaFoldDB" id="A0AA38FBG9"/>
<proteinExistence type="predicted"/>
<reference evidence="1 2" key="1">
    <citation type="journal article" date="2021" name="Nat. Plants">
        <title>The Taxus genome provides insights into paclitaxel biosynthesis.</title>
        <authorList>
            <person name="Xiong X."/>
            <person name="Gou J."/>
            <person name="Liao Q."/>
            <person name="Li Y."/>
            <person name="Zhou Q."/>
            <person name="Bi G."/>
            <person name="Li C."/>
            <person name="Du R."/>
            <person name="Wang X."/>
            <person name="Sun T."/>
            <person name="Guo L."/>
            <person name="Liang H."/>
            <person name="Lu P."/>
            <person name="Wu Y."/>
            <person name="Zhang Z."/>
            <person name="Ro D.K."/>
            <person name="Shang Y."/>
            <person name="Huang S."/>
            <person name="Yan J."/>
        </authorList>
    </citation>
    <scope>NUCLEOTIDE SEQUENCE [LARGE SCALE GENOMIC DNA]</scope>
    <source>
        <strain evidence="1">Ta-2019</strain>
    </source>
</reference>
<evidence type="ECO:0000313" key="1">
    <source>
        <dbReference type="EMBL" id="KAH9299859.1"/>
    </source>
</evidence>
<keyword evidence="2" id="KW-1185">Reference proteome</keyword>
<feature type="non-terminal residue" evidence="1">
    <location>
        <position position="1"/>
    </location>
</feature>
<gene>
    <name evidence="1" type="ORF">KI387_031541</name>
</gene>
<evidence type="ECO:0000313" key="2">
    <source>
        <dbReference type="Proteomes" id="UP000824469"/>
    </source>
</evidence>
<dbReference type="EMBL" id="JAHRHJ020000010">
    <property type="protein sequence ID" value="KAH9299859.1"/>
    <property type="molecule type" value="Genomic_DNA"/>
</dbReference>
<name>A0AA38FBG9_TAXCH</name>
<comment type="caution">
    <text evidence="1">The sequence shown here is derived from an EMBL/GenBank/DDBJ whole genome shotgun (WGS) entry which is preliminary data.</text>
</comment>
<accession>A0AA38FBG9</accession>
<protein>
    <submittedName>
        <fullName evidence="1">Uncharacterized protein</fullName>
    </submittedName>
</protein>